<reference evidence="4" key="2">
    <citation type="journal article" date="2012" name="G3 (Bethesda)">
        <title>Pichia sorbitophila, an interspecies yeast hybrid reveals early steps of genome resolution following polyploidization.</title>
        <authorList>
            <person name="Leh Louis V."/>
            <person name="Despons L."/>
            <person name="Friedrich A."/>
            <person name="Martin T."/>
            <person name="Durrens P."/>
            <person name="Casaregola S."/>
            <person name="Neuveglise C."/>
            <person name="Fairhead C."/>
            <person name="Marck C."/>
            <person name="Cruz J.A."/>
            <person name="Straub M.L."/>
            <person name="Kugler V."/>
            <person name="Sacerdot C."/>
            <person name="Uzunov Z."/>
            <person name="Thierry A."/>
            <person name="Weiss S."/>
            <person name="Bleykasten C."/>
            <person name="De Montigny J."/>
            <person name="Jacques N."/>
            <person name="Jung P."/>
            <person name="Lemaire M."/>
            <person name="Mallet S."/>
            <person name="Morel G."/>
            <person name="Richard G.F."/>
            <person name="Sarkar A."/>
            <person name="Savel G."/>
            <person name="Schacherer J."/>
            <person name="Seret M.L."/>
            <person name="Talla E."/>
            <person name="Samson G."/>
            <person name="Jubin C."/>
            <person name="Poulain J."/>
            <person name="Vacherie B."/>
            <person name="Barbe V."/>
            <person name="Pelletier E."/>
            <person name="Sherman D.J."/>
            <person name="Westhof E."/>
            <person name="Weissenbach J."/>
            <person name="Baret P.V."/>
            <person name="Wincker P."/>
            <person name="Gaillardin C."/>
            <person name="Dujon B."/>
            <person name="Souciet J.L."/>
        </authorList>
    </citation>
    <scope>NUCLEOTIDE SEQUENCE [LARGE SCALE GENOMIC DNA]</scope>
    <source>
        <strain evidence="4">ATCC MYA-4447 / BCRC 22081 / CBS 7064 / NBRC 10061 / NRRL Y-12695</strain>
    </source>
</reference>
<evidence type="ECO:0000313" key="3">
    <source>
        <dbReference type="EMBL" id="CCE85137.1"/>
    </source>
</evidence>
<protein>
    <submittedName>
        <fullName evidence="3">Piso0_004709 protein</fullName>
    </submittedName>
</protein>
<gene>
    <name evidence="3" type="primary">Piso0_004709</name>
    <name evidence="2" type="ORF">GNLVRS01_PISO0K22846g</name>
    <name evidence="3" type="ORF">GNLVRS01_PISO0L22847g</name>
</gene>
<dbReference type="Proteomes" id="UP000005222">
    <property type="component" value="Chromosome K"/>
</dbReference>
<dbReference type="STRING" id="559304.G8Y676"/>
<proteinExistence type="predicted"/>
<name>G8Y676_PICSO</name>
<dbReference type="InterPro" id="IPR001849">
    <property type="entry name" value="PH_domain"/>
</dbReference>
<dbReference type="AlphaFoldDB" id="G8Y676"/>
<evidence type="ECO:0000313" key="4">
    <source>
        <dbReference type="Proteomes" id="UP000005222"/>
    </source>
</evidence>
<dbReference type="Pfam" id="PF16457">
    <property type="entry name" value="PH_12"/>
    <property type="match status" value="1"/>
</dbReference>
<dbReference type="OrthoDB" id="28413at2759"/>
<dbReference type="EMBL" id="FO082048">
    <property type="protein sequence ID" value="CCE85137.1"/>
    <property type="molecule type" value="Genomic_DNA"/>
</dbReference>
<dbReference type="Gene3D" id="2.30.29.30">
    <property type="entry name" value="Pleckstrin-homology domain (PH domain)/Phosphotyrosine-binding domain (PTB)"/>
    <property type="match status" value="1"/>
</dbReference>
<dbReference type="EMBL" id="FO082049">
    <property type="protein sequence ID" value="CCE84106.1"/>
    <property type="molecule type" value="Genomic_DNA"/>
</dbReference>
<organism evidence="3 4">
    <name type="scientific">Pichia sorbitophila (strain ATCC MYA-4447 / BCRC 22081 / CBS 7064 / NBRC 10061 / NRRL Y-12695)</name>
    <name type="common">Hybrid yeast</name>
    <dbReference type="NCBI Taxonomy" id="559304"/>
    <lineage>
        <taxon>Eukaryota</taxon>
        <taxon>Fungi</taxon>
        <taxon>Dikarya</taxon>
        <taxon>Ascomycota</taxon>
        <taxon>Saccharomycotina</taxon>
        <taxon>Pichiomycetes</taxon>
        <taxon>Debaryomycetaceae</taxon>
        <taxon>Millerozyma</taxon>
    </lineage>
</organism>
<dbReference type="FunCoup" id="G8Y676">
    <property type="interactions" value="19"/>
</dbReference>
<reference evidence="3" key="1">
    <citation type="submission" date="2011-10" db="EMBL/GenBank/DDBJ databases">
        <authorList>
            <person name="Genoscope - CEA"/>
        </authorList>
    </citation>
    <scope>NUCLEOTIDE SEQUENCE</scope>
</reference>
<dbReference type="Proteomes" id="UP000005222">
    <property type="component" value="Chromosome L"/>
</dbReference>
<keyword evidence="4" id="KW-1185">Reference proteome</keyword>
<evidence type="ECO:0000259" key="1">
    <source>
        <dbReference type="Pfam" id="PF16457"/>
    </source>
</evidence>
<dbReference type="HOGENOM" id="CLU_480671_0_0_1"/>
<accession>G8Y676</accession>
<feature type="domain" description="PH" evidence="1">
    <location>
        <begin position="354"/>
        <end position="499"/>
    </location>
</feature>
<sequence length="569" mass="66742">MSTDTYKAVLKICARMISGSSFYSGADSINLYLPLYESLIEYPDVIDIIQEKLFLRDYKITYNSIMLIADLMSRALKFRYSGIIVLVSRLKSVSFFSCVAKTVDLNDDSTLEAVNKLIYVYYNLYYYLHSTRFDLSIKSHQAIVNELFSYLESSLIESDAPMAINDYIKTFFTENPKTFVVDNFTILLAMDLKKFLEDQNLPFKKKFHEELMINSYDNAFPIYLFMNNIIDMWMSVFQNRERYPNVYTSILYWEQLIYHTMYYCLTLWQDTKARLDDPSDIDKILSLFESKVDDFEESLNVKSIEESLSTFSYLTSEELRKEQVDSIRIEHEHKWDRYLKEFDRNLSREILEFICEQRVAQLVKGSWVYTDTYGEAVLGAQKKLPKSNFKYYFILLSPNRRSLCYKEFVEKPAITPSYDEMEVKSIKLTDVLDFKAEKVGKSVGEEDKKKNSMLVSIRGTISYEKITLVGENNSKLLSFYTDTKVMKYNWLDGLRLLKGATKKGQLSSETESQRETLFKMRRNIQMLSLESENVKTNEINGISSDDETDEVNFYDLDELTAASDNFFYR</sequence>
<dbReference type="InParanoid" id="G8Y676"/>
<dbReference type="InterPro" id="IPR011993">
    <property type="entry name" value="PH-like_dom_sf"/>
</dbReference>
<dbReference type="eggNOG" id="ENOG502R0G6">
    <property type="taxonomic scope" value="Eukaryota"/>
</dbReference>
<evidence type="ECO:0000313" key="2">
    <source>
        <dbReference type="EMBL" id="CCE84106.1"/>
    </source>
</evidence>